<dbReference type="Proteomes" id="UP001214757">
    <property type="component" value="Unassembled WGS sequence"/>
</dbReference>
<dbReference type="InterPro" id="IPR027417">
    <property type="entry name" value="P-loop_NTPase"/>
</dbReference>
<keyword evidence="2" id="KW-1185">Reference proteome</keyword>
<dbReference type="EMBL" id="JAQRFO010000076">
    <property type="protein sequence ID" value="MDC9623897.1"/>
    <property type="molecule type" value="Genomic_DNA"/>
</dbReference>
<protein>
    <recommendedName>
        <fullName evidence="3">Uridine kinase</fullName>
    </recommendedName>
</protein>
<comment type="caution">
    <text evidence="1">The sequence shown here is derived from an EMBL/GenBank/DDBJ whole genome shotgun (WGS) entry which is preliminary data.</text>
</comment>
<gene>
    <name evidence="1" type="ORF">PSI22_20225</name>
</gene>
<reference evidence="1 2" key="1">
    <citation type="submission" date="2023-02" db="EMBL/GenBank/DDBJ databases">
        <title>Entomopathogenic bacteria.</title>
        <authorList>
            <person name="Machado R.A."/>
        </authorList>
    </citation>
    <scope>NUCLEOTIDE SEQUENCE [LARGE SCALE GENOMIC DNA]</scope>
    <source>
        <strain evidence="1 2">XENO-7</strain>
    </source>
</reference>
<evidence type="ECO:0000313" key="2">
    <source>
        <dbReference type="Proteomes" id="UP001214757"/>
    </source>
</evidence>
<accession>A0ABT5M8Q8</accession>
<organism evidence="1 2">
    <name type="scientific">Xenorhabdus aichiensis</name>
    <dbReference type="NCBI Taxonomy" id="3025874"/>
    <lineage>
        <taxon>Bacteria</taxon>
        <taxon>Pseudomonadati</taxon>
        <taxon>Pseudomonadota</taxon>
        <taxon>Gammaproteobacteria</taxon>
        <taxon>Enterobacterales</taxon>
        <taxon>Morganellaceae</taxon>
        <taxon>Xenorhabdus</taxon>
    </lineage>
</organism>
<evidence type="ECO:0000313" key="1">
    <source>
        <dbReference type="EMBL" id="MDC9623897.1"/>
    </source>
</evidence>
<dbReference type="Gene3D" id="3.40.50.300">
    <property type="entry name" value="P-loop containing nucleotide triphosphate hydrolases"/>
    <property type="match status" value="1"/>
</dbReference>
<proteinExistence type="predicted"/>
<dbReference type="SUPFAM" id="SSF52540">
    <property type="entry name" value="P-loop containing nucleoside triphosphate hydrolases"/>
    <property type="match status" value="1"/>
</dbReference>
<evidence type="ECO:0008006" key="3">
    <source>
        <dbReference type="Google" id="ProtNLM"/>
    </source>
</evidence>
<name>A0ABT5M8Q8_9GAMM</name>
<dbReference type="RefSeq" id="WP_273581309.1">
    <property type="nucleotide sequence ID" value="NZ_JAQRFO010000076.1"/>
</dbReference>
<dbReference type="NCBIfam" id="NF006085">
    <property type="entry name" value="PRK08233.1"/>
    <property type="match status" value="1"/>
</dbReference>
<sequence>MTKIISITSVSGGGKTTISNALVAKLHNSCCIHFDEFEFPISPADIDDWINRGGDYCEWDISPFSQNLNNLVKGNLYDYIVLDYPFARAHPALSSQIDYAFFLETPLDIALSRRVLRDFQKASSQEILDSISEYLKDSRPSFIAMQIREKCFSDYIIDGELSISTITRSILNQVKSSK</sequence>